<dbReference type="RefSeq" id="XP_066712098.1">
    <property type="nucleotide sequence ID" value="XM_066862988.1"/>
</dbReference>
<dbReference type="GeneID" id="92096051"/>
<feature type="compositionally biased region" description="Pro residues" evidence="1">
    <location>
        <begin position="92"/>
        <end position="105"/>
    </location>
</feature>
<reference evidence="2 3" key="1">
    <citation type="submission" date="2023-01" db="EMBL/GenBank/DDBJ databases">
        <title>Analysis of 21 Apiospora genomes using comparative genomics revels a genus with tremendous synthesis potential of carbohydrate active enzymes and secondary metabolites.</title>
        <authorList>
            <person name="Sorensen T."/>
        </authorList>
    </citation>
    <scope>NUCLEOTIDE SEQUENCE [LARGE SCALE GENOMIC DNA]</scope>
    <source>
        <strain evidence="2 3">CBS 135458</strain>
    </source>
</reference>
<dbReference type="EMBL" id="JAQQWL010000011">
    <property type="protein sequence ID" value="KAK8049849.1"/>
    <property type="molecule type" value="Genomic_DNA"/>
</dbReference>
<proteinExistence type="predicted"/>
<feature type="region of interest" description="Disordered" evidence="1">
    <location>
        <begin position="46"/>
        <end position="111"/>
    </location>
</feature>
<gene>
    <name evidence="2" type="ORF">PG994_011579</name>
</gene>
<feature type="compositionally biased region" description="Pro residues" evidence="1">
    <location>
        <begin position="152"/>
        <end position="163"/>
    </location>
</feature>
<evidence type="ECO:0000313" key="2">
    <source>
        <dbReference type="EMBL" id="KAK8049849.1"/>
    </source>
</evidence>
<name>A0ABR1TVV0_9PEZI</name>
<feature type="region of interest" description="Disordered" evidence="1">
    <location>
        <begin position="143"/>
        <end position="231"/>
    </location>
</feature>
<comment type="caution">
    <text evidence="2">The sequence shown here is derived from an EMBL/GenBank/DDBJ whole genome shotgun (WGS) entry which is preliminary data.</text>
</comment>
<evidence type="ECO:0000256" key="1">
    <source>
        <dbReference type="SAM" id="MobiDB-lite"/>
    </source>
</evidence>
<accession>A0ABR1TVV0</accession>
<feature type="compositionally biased region" description="Low complexity" evidence="1">
    <location>
        <begin position="175"/>
        <end position="226"/>
    </location>
</feature>
<organism evidence="2 3">
    <name type="scientific">Apiospora phragmitis</name>
    <dbReference type="NCBI Taxonomy" id="2905665"/>
    <lineage>
        <taxon>Eukaryota</taxon>
        <taxon>Fungi</taxon>
        <taxon>Dikarya</taxon>
        <taxon>Ascomycota</taxon>
        <taxon>Pezizomycotina</taxon>
        <taxon>Sordariomycetes</taxon>
        <taxon>Xylariomycetidae</taxon>
        <taxon>Amphisphaeriales</taxon>
        <taxon>Apiosporaceae</taxon>
        <taxon>Apiospora</taxon>
    </lineage>
</organism>
<protein>
    <submittedName>
        <fullName evidence="2">Uncharacterized protein</fullName>
    </submittedName>
</protein>
<evidence type="ECO:0000313" key="3">
    <source>
        <dbReference type="Proteomes" id="UP001480595"/>
    </source>
</evidence>
<sequence length="245" mass="25591">MSLLKMSPGVYIVAIPPSMEHCFEDMCENFAGAWNHLPAGQAGGALVQESSTDPDSHYPGSNPGSRSPPPHESTQCRGLFVTYTFNRRAGGPPRPGPPSARPDPCTPKGHVVVMMPAVPPKNIPPPGPRPSGFQCHVVIVIPGEDEEGGPGNRPPPPPRPDPCIPKGHSVATNASEPPRSPRSTSPQRSTTEQNTFETGSSATPSSSGMPSTTTTAWEAAAPAPEAGQSSAVECVFCGDRFKMPG</sequence>
<keyword evidence="3" id="KW-1185">Reference proteome</keyword>
<dbReference type="Proteomes" id="UP001480595">
    <property type="component" value="Unassembled WGS sequence"/>
</dbReference>